<feature type="transmembrane region" description="Helical" evidence="7">
    <location>
        <begin position="376"/>
        <end position="395"/>
    </location>
</feature>
<dbReference type="PRINTS" id="PR01433">
    <property type="entry name" value="POLYCYSTIN2"/>
</dbReference>
<feature type="transmembrane region" description="Helical" evidence="7">
    <location>
        <begin position="38"/>
        <end position="63"/>
    </location>
</feature>
<evidence type="ECO:0000256" key="7">
    <source>
        <dbReference type="SAM" id="Phobius"/>
    </source>
</evidence>
<reference evidence="10" key="1">
    <citation type="submission" date="2014-11" db="EMBL/GenBank/DDBJ databases">
        <authorList>
            <person name="Geib S."/>
        </authorList>
    </citation>
    <scope>NUCLEOTIDE SEQUENCE</scope>
</reference>
<proteinExistence type="inferred from homology"/>
<feature type="domain" description="Polycystin" evidence="9">
    <location>
        <begin position="173"/>
        <end position="369"/>
    </location>
</feature>
<accession>A0A0A1XQI5</accession>
<dbReference type="GO" id="GO:0005262">
    <property type="term" value="F:calcium channel activity"/>
    <property type="evidence" value="ECO:0007669"/>
    <property type="project" value="TreeGrafter"/>
</dbReference>
<keyword evidence="6" id="KW-0325">Glycoprotein</keyword>
<dbReference type="InterPro" id="IPR046791">
    <property type="entry name" value="Polycystin_dom"/>
</dbReference>
<sequence length="712" mass="82827">MQARRKMYILFGISIFIVVWCFILIICLSGFSHESRKFRAILFVIVVVILFHCLIGDFIKFLGYAVYSALRKKPPVQEGPDIGRSSITYNYDEDALVRLQLASHEAAMYTTPSHYNESLNLKYKQIINELRLYGLYFILLLLLVVGSRNYQAYYNTDTLKTVLEEKRLNAIGLHYVNTLDDVYEYIRRIIIRAFNEGLDYNEKVIEEPGWIQYNIAKLLSVVRLRQVRREVPYIGLSSPHFDEKNFMPRWQLPYEQLHYISKYIHTYGPWLAGQLDWSIFAASHHQGKLHTYAESNGYATILSRDLNNSLKILDYLEKAHWLDARTAGIFIDFTLYNADSNLFSVCTILLEYTPFGNVLSHADVQSVGLLLNVDNLPAIFLIIFLIYLFTLIYFIKHLILNLLYKTKMSASPWNCVDSVIVLLNVFIIILIIVRETKVSRLMREFEESMKLEFIDFRVPASIDYLANLTIGFLICLTTVRLWKVLQFAKSFRVFTRTLYRARWALLTLLVIIVIWLFAFGISSYIINGNDTENFTHLLKSFTASMSYSFGFSSTVSPYDLGYGGLTLGFILYALLMFVIAIVLLNLFITLICDFFSENKSTPEDNEARELSFWQFLRVEYGGCGRWCKYSLCGCCVKRIYKPEKGNVKEGIEKSVLKTEKELRRRKLAGREDKGSPYGRHIRDLNQVGAMARKFSAQVALLRRYQRWRQRYP</sequence>
<feature type="transmembrane region" description="Helical" evidence="7">
    <location>
        <begin position="569"/>
        <end position="592"/>
    </location>
</feature>
<keyword evidence="4 7" id="KW-1133">Transmembrane helix</keyword>
<organism evidence="10">
    <name type="scientific">Zeugodacus cucurbitae</name>
    <name type="common">Melon fruit fly</name>
    <name type="synonym">Bactrocera cucurbitae</name>
    <dbReference type="NCBI Taxonomy" id="28588"/>
    <lineage>
        <taxon>Eukaryota</taxon>
        <taxon>Metazoa</taxon>
        <taxon>Ecdysozoa</taxon>
        <taxon>Arthropoda</taxon>
        <taxon>Hexapoda</taxon>
        <taxon>Insecta</taxon>
        <taxon>Pterygota</taxon>
        <taxon>Neoptera</taxon>
        <taxon>Endopterygota</taxon>
        <taxon>Diptera</taxon>
        <taxon>Brachycera</taxon>
        <taxon>Muscomorpha</taxon>
        <taxon>Tephritoidea</taxon>
        <taxon>Tephritidae</taxon>
        <taxon>Zeugodacus</taxon>
        <taxon>Zeugodacus</taxon>
    </lineage>
</organism>
<feature type="domain" description="Polycystin cation channel PKD1/PKD2" evidence="8">
    <location>
        <begin position="373"/>
        <end position="597"/>
    </location>
</feature>
<dbReference type="GO" id="GO:0050982">
    <property type="term" value="P:detection of mechanical stimulus"/>
    <property type="evidence" value="ECO:0007669"/>
    <property type="project" value="TreeGrafter"/>
</dbReference>
<dbReference type="GO" id="GO:0005509">
    <property type="term" value="F:calcium ion binding"/>
    <property type="evidence" value="ECO:0007669"/>
    <property type="project" value="InterPro"/>
</dbReference>
<protein>
    <submittedName>
        <fullName evidence="10">Polycystic kidney disease protein 1-like 2</fullName>
    </submittedName>
</protein>
<evidence type="ECO:0000259" key="9">
    <source>
        <dbReference type="Pfam" id="PF20519"/>
    </source>
</evidence>
<dbReference type="PANTHER" id="PTHR10877">
    <property type="entry name" value="POLYCYSTIN FAMILY MEMBER"/>
    <property type="match status" value="1"/>
</dbReference>
<evidence type="ECO:0000256" key="4">
    <source>
        <dbReference type="ARBA" id="ARBA00022989"/>
    </source>
</evidence>
<comment type="similarity">
    <text evidence="2">Belongs to the polycystin family.</text>
</comment>
<gene>
    <name evidence="10" type="primary">PKD1L2</name>
    <name evidence="10" type="ORF">g.9618</name>
</gene>
<comment type="subcellular location">
    <subcellularLocation>
        <location evidence="1">Membrane</location>
        <topology evidence="1">Multi-pass membrane protein</topology>
    </subcellularLocation>
</comment>
<dbReference type="Pfam" id="PF20519">
    <property type="entry name" value="Polycystin_dom"/>
    <property type="match status" value="1"/>
</dbReference>
<feature type="transmembrane region" description="Helical" evidence="7">
    <location>
        <begin position="7"/>
        <end position="32"/>
    </location>
</feature>
<feature type="transmembrane region" description="Helical" evidence="7">
    <location>
        <begin position="503"/>
        <end position="526"/>
    </location>
</feature>
<feature type="transmembrane region" description="Helical" evidence="7">
    <location>
        <begin position="415"/>
        <end position="433"/>
    </location>
</feature>
<evidence type="ECO:0000259" key="8">
    <source>
        <dbReference type="Pfam" id="PF08016"/>
    </source>
</evidence>
<feature type="transmembrane region" description="Helical" evidence="7">
    <location>
        <begin position="132"/>
        <end position="150"/>
    </location>
</feature>
<dbReference type="GO" id="GO:0016020">
    <property type="term" value="C:membrane"/>
    <property type="evidence" value="ECO:0007669"/>
    <property type="project" value="UniProtKB-SubCell"/>
</dbReference>
<dbReference type="Gene3D" id="1.10.287.70">
    <property type="match status" value="1"/>
</dbReference>
<dbReference type="PANTHER" id="PTHR10877:SF183">
    <property type="entry name" value="AT14535P-RELATED"/>
    <property type="match status" value="1"/>
</dbReference>
<evidence type="ECO:0000256" key="6">
    <source>
        <dbReference type="ARBA" id="ARBA00023180"/>
    </source>
</evidence>
<dbReference type="InterPro" id="IPR051223">
    <property type="entry name" value="Polycystin"/>
</dbReference>
<dbReference type="AlphaFoldDB" id="A0A0A1XQI5"/>
<evidence type="ECO:0000256" key="5">
    <source>
        <dbReference type="ARBA" id="ARBA00023136"/>
    </source>
</evidence>
<evidence type="ECO:0000256" key="3">
    <source>
        <dbReference type="ARBA" id="ARBA00022692"/>
    </source>
</evidence>
<keyword evidence="3 7" id="KW-0812">Transmembrane</keyword>
<dbReference type="InterPro" id="IPR003915">
    <property type="entry name" value="PKD_2"/>
</dbReference>
<evidence type="ECO:0000313" key="10">
    <source>
        <dbReference type="EMBL" id="JAD13222.1"/>
    </source>
</evidence>
<dbReference type="SUPFAM" id="SSF81324">
    <property type="entry name" value="Voltage-gated potassium channels"/>
    <property type="match status" value="1"/>
</dbReference>
<feature type="transmembrane region" description="Helical" evidence="7">
    <location>
        <begin position="464"/>
        <end position="482"/>
    </location>
</feature>
<evidence type="ECO:0000256" key="2">
    <source>
        <dbReference type="ARBA" id="ARBA00007200"/>
    </source>
</evidence>
<name>A0A0A1XQI5_ZEUCU</name>
<dbReference type="InterPro" id="IPR013122">
    <property type="entry name" value="PKD1_2_channel"/>
</dbReference>
<evidence type="ECO:0000256" key="1">
    <source>
        <dbReference type="ARBA" id="ARBA00004141"/>
    </source>
</evidence>
<keyword evidence="5 7" id="KW-0472">Membrane</keyword>
<reference evidence="10" key="2">
    <citation type="journal article" date="2015" name="Gigascience">
        <title>Reconstructing a comprehensive transcriptome assembly of a white-pupal translocated strain of the pest fruit fly Bactrocera cucurbitae.</title>
        <authorList>
            <person name="Sim S.B."/>
            <person name="Calla B."/>
            <person name="Hall B."/>
            <person name="DeRego T."/>
            <person name="Geib S.M."/>
        </authorList>
    </citation>
    <scope>NUCLEOTIDE SEQUENCE</scope>
</reference>
<dbReference type="EMBL" id="GBXI01001070">
    <property type="protein sequence ID" value="JAD13222.1"/>
    <property type="molecule type" value="Transcribed_RNA"/>
</dbReference>
<dbReference type="OrthoDB" id="5322100at2759"/>
<dbReference type="Pfam" id="PF08016">
    <property type="entry name" value="PKD_channel"/>
    <property type="match status" value="1"/>
</dbReference>